<protein>
    <submittedName>
        <fullName evidence="1">Uncharacterized protein</fullName>
    </submittedName>
</protein>
<reference evidence="1" key="1">
    <citation type="journal article" date="2020" name="Nature">
        <title>Giant virus diversity and host interactions through global metagenomics.</title>
        <authorList>
            <person name="Schulz F."/>
            <person name="Roux S."/>
            <person name="Paez-Espino D."/>
            <person name="Jungbluth S."/>
            <person name="Walsh D.A."/>
            <person name="Denef V.J."/>
            <person name="McMahon K.D."/>
            <person name="Konstantinidis K.T."/>
            <person name="Eloe-Fadrosh E.A."/>
            <person name="Kyrpides N.C."/>
            <person name="Woyke T."/>
        </authorList>
    </citation>
    <scope>NUCLEOTIDE SEQUENCE</scope>
    <source>
        <strain evidence="1">GVMAG-M-3300013004-44</strain>
    </source>
</reference>
<proteinExistence type="predicted"/>
<name>A0A6C0BHX1_9ZZZZ</name>
<accession>A0A6C0BHX1</accession>
<sequence length="125" mass="14916">MSWSTEWKTYLEGVAVETENKEIAAGKIYQPYLRKRLERLCVANKLVYQPALYDEYNTWEEENPILMMDVSFQERIRMFKNISHVLRQQVDEIRIMEQYEQASKGHFYHSVSILERMSLAVAYLG</sequence>
<dbReference type="AlphaFoldDB" id="A0A6C0BHX1"/>
<dbReference type="EMBL" id="MN739155">
    <property type="protein sequence ID" value="QHS91149.1"/>
    <property type="molecule type" value="Genomic_DNA"/>
</dbReference>
<evidence type="ECO:0000313" key="1">
    <source>
        <dbReference type="EMBL" id="QHS91149.1"/>
    </source>
</evidence>
<organism evidence="1">
    <name type="scientific">viral metagenome</name>
    <dbReference type="NCBI Taxonomy" id="1070528"/>
    <lineage>
        <taxon>unclassified sequences</taxon>
        <taxon>metagenomes</taxon>
        <taxon>organismal metagenomes</taxon>
    </lineage>
</organism>